<feature type="region of interest" description="Disordered" evidence="1">
    <location>
        <begin position="212"/>
        <end position="240"/>
    </location>
</feature>
<evidence type="ECO:0000256" key="1">
    <source>
        <dbReference type="SAM" id="MobiDB-lite"/>
    </source>
</evidence>
<evidence type="ECO:0000313" key="3">
    <source>
        <dbReference type="Proteomes" id="UP000886595"/>
    </source>
</evidence>
<dbReference type="AlphaFoldDB" id="A0A8X7RET4"/>
<dbReference type="PANTHER" id="PTHR13774">
    <property type="entry name" value="PHENAZINE BIOSYNTHESIS PROTEIN"/>
    <property type="match status" value="1"/>
</dbReference>
<reference evidence="2 3" key="1">
    <citation type="submission" date="2020-02" db="EMBL/GenBank/DDBJ databases">
        <authorList>
            <person name="Ma Q."/>
            <person name="Huang Y."/>
            <person name="Song X."/>
            <person name="Pei D."/>
        </authorList>
    </citation>
    <scope>NUCLEOTIDE SEQUENCE [LARGE SCALE GENOMIC DNA]</scope>
    <source>
        <strain evidence="2">Sxm20200214</strain>
        <tissue evidence="2">Leaf</tissue>
    </source>
</reference>
<dbReference type="GO" id="GO:0005737">
    <property type="term" value="C:cytoplasm"/>
    <property type="evidence" value="ECO:0007669"/>
    <property type="project" value="TreeGrafter"/>
</dbReference>
<dbReference type="EMBL" id="JAAMPC010000010">
    <property type="protein sequence ID" value="KAG2287903.1"/>
    <property type="molecule type" value="Genomic_DNA"/>
</dbReference>
<accession>A0A8X7RET4</accession>
<sequence>MAAVSSQSLPQSSFFLISRFSSDAGVTDGTGSDITEAPTQIIEAKTGEMSPVPVSILWVDDNIVSQVKTVEKESTSSTSSGKSSSSLSLPSFLCLLSESLTNEFSVVKGTVSSLSQVQGKEGSFLIELNFLVVPTSDTNLSDASFSMITKALNGATILDTKATASNNIIVVLSSLESVTELQPKMDDILKCSFDGIIFTAADIVESVLLEDETDDKGAKHGKKTNRTSREKESRMDTRGQ</sequence>
<dbReference type="InterPro" id="IPR003719">
    <property type="entry name" value="Phenazine_PhzF-like"/>
</dbReference>
<evidence type="ECO:0000313" key="2">
    <source>
        <dbReference type="EMBL" id="KAG2287903.1"/>
    </source>
</evidence>
<dbReference type="GO" id="GO:0016853">
    <property type="term" value="F:isomerase activity"/>
    <property type="evidence" value="ECO:0007669"/>
    <property type="project" value="TreeGrafter"/>
</dbReference>
<comment type="caution">
    <text evidence="2">The sequence shown here is derived from an EMBL/GenBank/DDBJ whole genome shotgun (WGS) entry which is preliminary data.</text>
</comment>
<dbReference type="PANTHER" id="PTHR13774:SF26">
    <property type="entry name" value="PHENAZINE BIOSYNTHESIS PHZC_PHZF PROTEIN"/>
    <property type="match status" value="1"/>
</dbReference>
<organism evidence="2 3">
    <name type="scientific">Brassica carinata</name>
    <name type="common">Ethiopian mustard</name>
    <name type="synonym">Abyssinian cabbage</name>
    <dbReference type="NCBI Taxonomy" id="52824"/>
    <lineage>
        <taxon>Eukaryota</taxon>
        <taxon>Viridiplantae</taxon>
        <taxon>Streptophyta</taxon>
        <taxon>Embryophyta</taxon>
        <taxon>Tracheophyta</taxon>
        <taxon>Spermatophyta</taxon>
        <taxon>Magnoliopsida</taxon>
        <taxon>eudicotyledons</taxon>
        <taxon>Gunneridae</taxon>
        <taxon>Pentapetalae</taxon>
        <taxon>rosids</taxon>
        <taxon>malvids</taxon>
        <taxon>Brassicales</taxon>
        <taxon>Brassicaceae</taxon>
        <taxon>Brassiceae</taxon>
        <taxon>Brassica</taxon>
    </lineage>
</organism>
<gene>
    <name evidence="2" type="ORF">Bca52824_047507</name>
</gene>
<proteinExistence type="predicted"/>
<dbReference type="Pfam" id="PF02567">
    <property type="entry name" value="PhzC-PhzF"/>
    <property type="match status" value="1"/>
</dbReference>
<dbReference type="OrthoDB" id="10416842at2759"/>
<dbReference type="Proteomes" id="UP000886595">
    <property type="component" value="Unassembled WGS sequence"/>
</dbReference>
<protein>
    <submittedName>
        <fullName evidence="2">Uncharacterized protein</fullName>
    </submittedName>
</protein>
<feature type="compositionally biased region" description="Basic and acidic residues" evidence="1">
    <location>
        <begin position="227"/>
        <end position="240"/>
    </location>
</feature>
<name>A0A8X7RET4_BRACI</name>
<keyword evidence="3" id="KW-1185">Reference proteome</keyword>